<evidence type="ECO:0000313" key="15">
    <source>
        <dbReference type="Proteomes" id="UP000568158"/>
    </source>
</evidence>
<feature type="compositionally biased region" description="Basic residues" evidence="11">
    <location>
        <begin position="735"/>
        <end position="753"/>
    </location>
</feature>
<dbReference type="GO" id="GO:0000226">
    <property type="term" value="P:microtubule cytoskeleton organization"/>
    <property type="evidence" value="ECO:0007669"/>
    <property type="project" value="TreeGrafter"/>
</dbReference>
<dbReference type="InterPro" id="IPR008271">
    <property type="entry name" value="Ser/Thr_kinase_AS"/>
</dbReference>
<dbReference type="SMART" id="SM00220">
    <property type="entry name" value="S_TKc"/>
    <property type="match status" value="1"/>
</dbReference>
<feature type="compositionally biased region" description="Low complexity" evidence="11">
    <location>
        <begin position="896"/>
        <end position="912"/>
    </location>
</feature>
<dbReference type="GO" id="GO:0035556">
    <property type="term" value="P:intracellular signal transduction"/>
    <property type="evidence" value="ECO:0007669"/>
    <property type="project" value="TreeGrafter"/>
</dbReference>
<feature type="binding site" evidence="10">
    <location>
        <position position="237"/>
    </location>
    <ligand>
        <name>ATP</name>
        <dbReference type="ChEBI" id="CHEBI:30616"/>
    </ligand>
</feature>
<feature type="domain" description="KA1" evidence="13">
    <location>
        <begin position="1059"/>
        <end position="1108"/>
    </location>
</feature>
<evidence type="ECO:0000256" key="8">
    <source>
        <dbReference type="ARBA" id="ARBA00047899"/>
    </source>
</evidence>
<accession>A0A8H6BQ14</accession>
<evidence type="ECO:0000256" key="5">
    <source>
        <dbReference type="ARBA" id="ARBA00022741"/>
    </source>
</evidence>
<dbReference type="SUPFAM" id="SSF103243">
    <property type="entry name" value="KA1-like"/>
    <property type="match status" value="1"/>
</dbReference>
<dbReference type="InterPro" id="IPR001772">
    <property type="entry name" value="KA1_dom"/>
</dbReference>
<evidence type="ECO:0000256" key="11">
    <source>
        <dbReference type="SAM" id="MobiDB-lite"/>
    </source>
</evidence>
<dbReference type="GO" id="GO:0005524">
    <property type="term" value="F:ATP binding"/>
    <property type="evidence" value="ECO:0007669"/>
    <property type="project" value="UniProtKB-UniRule"/>
</dbReference>
<feature type="compositionally biased region" description="Polar residues" evidence="11">
    <location>
        <begin position="558"/>
        <end position="575"/>
    </location>
</feature>
<feature type="domain" description="Protein kinase" evidence="12">
    <location>
        <begin position="208"/>
        <end position="480"/>
    </location>
</feature>
<sequence>MSFDREATPDYRKADQQAPLVLPKVRGSSSKVQSSPYKPNIAQATPRMLRTASNSSAFMDKQIHHTESHTPNSSGNSRNPEYVAKSHPVPSFQSPRRRVRSAFSPRAIHPMDEVQRKQTLSAANSRIFRISNKSRSFSGFPIKITSKEKGNIFNREAPKYNNAMMNYEGNSEGYTNNINNGKPNHGQHPIVSSPIRHQQFHRKSIGDWDFCKTIGAGSMGKVKLAKHRITGEICAVKVVPRASKIWQRQHANDPPARDQKNCQKRKGRQEDNKGGALGRIMYHPYICRMYEMFPMTNHYYMLFEYVSGGQMLDYIVSHGSLKEKQARKFCRGIASALDYCHSNNIVHRDLKIENIMISKTGDIKIIDFGLSNLFDREHLLRTYCGSLYFAAPELLSAHPYIGPEVDVWSFGVPPLDPKVIETIVQYELASSEQQVYHDLIDIISSDFYQKAVRNWYLRRSGDVRYDPSIRDPTSSFHPLVSIYFLVNEMLQRKQMKQGSQDVNARLKAAALEKEEDLNMQTSDSGVVQSLAAGANQPVLPFPEATYRTQRKGSIAVGNIQSTNSGQGAANGDLSTQISSSPPPQQESIQGNSLFRRLSTKLQGGKRRYSTKEEYTTNSQQRYEQRPPEKLSVPFHRVGSVKVTNKEKQQLALEHLPPLPQSARLQVRQHQRTVSAYTSGESQRREQKQISAGIPINTNGEEDQDGRNSKSMSTGIRKQQQPVHTQLESQWGSVPRRYHPTARGKSLGHGRKRSFNIPKGGQYEPDPNAPPLPQLQVTTGDDGFFDEVDMEEGKWRILTERQIIQQYENASPGTMPSIEYPKTLFLKGFFSVQTTSTKPLPVIRYDIITVLPEMGVKYTEVKGGFVCIYYTRKQEDGNSADTVSNHRNEEDAGLRTPTSKLLSPPSSPSPSLGSDEKKEATVVDLEMCSPGDSELSSPNDDGKNITRVFTTCCWIRVYFWKFFNLRKFRLMSFGNTMSSLVKSHSRHVSILSSSPTSPKTGNHAELLIPKTPAPANVDRRCSRSSAESSESLNSGNNGASDMLISSRIEEANQKKESTHINTARAPVKFEIHVVKVPLIGLYGVQFKKVSGNTWVYKSLASEILKRLNL</sequence>
<evidence type="ECO:0000259" key="13">
    <source>
        <dbReference type="PROSITE" id="PS50032"/>
    </source>
</evidence>
<feature type="compositionally biased region" description="Basic and acidic residues" evidence="11">
    <location>
        <begin position="883"/>
        <end position="892"/>
    </location>
</feature>
<protein>
    <recommendedName>
        <fullName evidence="2">non-specific serine/threonine protein kinase</fullName>
        <ecNumber evidence="2">2.7.11.1</ecNumber>
    </recommendedName>
</protein>
<keyword evidence="4" id="KW-0808">Transferase</keyword>
<feature type="region of interest" description="Disordered" evidence="11">
    <location>
        <begin position="1013"/>
        <end position="1039"/>
    </location>
</feature>
<dbReference type="Proteomes" id="UP000568158">
    <property type="component" value="Unassembled WGS sequence"/>
</dbReference>
<comment type="caution">
    <text evidence="14">The sequence shown here is derived from an EMBL/GenBank/DDBJ whole genome shotgun (WGS) entry which is preliminary data.</text>
</comment>
<keyword evidence="3" id="KW-0723">Serine/threonine-protein kinase</keyword>
<organism evidence="14 15">
    <name type="scientific">Dekkera bruxellensis</name>
    <name type="common">Brettanomyces custersii</name>
    <dbReference type="NCBI Taxonomy" id="5007"/>
    <lineage>
        <taxon>Eukaryota</taxon>
        <taxon>Fungi</taxon>
        <taxon>Dikarya</taxon>
        <taxon>Ascomycota</taxon>
        <taxon>Saccharomycotina</taxon>
        <taxon>Pichiomycetes</taxon>
        <taxon>Pichiales</taxon>
        <taxon>Pichiaceae</taxon>
        <taxon>Brettanomyces</taxon>
    </lineage>
</organism>
<evidence type="ECO:0000256" key="10">
    <source>
        <dbReference type="PROSITE-ProRule" id="PRU10141"/>
    </source>
</evidence>
<dbReference type="Gene3D" id="1.10.510.10">
    <property type="entry name" value="Transferase(Phosphotransferase) domain 1"/>
    <property type="match status" value="1"/>
</dbReference>
<dbReference type="GO" id="GO:0004674">
    <property type="term" value="F:protein serine/threonine kinase activity"/>
    <property type="evidence" value="ECO:0007669"/>
    <property type="project" value="UniProtKB-KW"/>
</dbReference>
<feature type="compositionally biased region" description="Polar residues" evidence="11">
    <location>
        <begin position="708"/>
        <end position="731"/>
    </location>
</feature>
<feature type="region of interest" description="Disordered" evidence="11">
    <location>
        <begin position="1"/>
        <end position="98"/>
    </location>
</feature>
<dbReference type="PROSITE" id="PS50032">
    <property type="entry name" value="KA1"/>
    <property type="match status" value="1"/>
</dbReference>
<dbReference type="Gene3D" id="3.30.310.80">
    <property type="entry name" value="Kinase associated domain 1, KA1"/>
    <property type="match status" value="1"/>
</dbReference>
<feature type="compositionally biased region" description="Polar residues" evidence="11">
    <location>
        <begin position="27"/>
        <end position="37"/>
    </location>
</feature>
<dbReference type="EMBL" id="JABCYN010000009">
    <property type="protein sequence ID" value="KAF6015765.1"/>
    <property type="molecule type" value="Genomic_DNA"/>
</dbReference>
<reference evidence="14 15" key="1">
    <citation type="journal article" date="2020" name="Appl. Microbiol. Biotechnol.">
        <title>Targeted gene deletion in Brettanomyces bruxellensis with an expression-free CRISPR-Cas9 system.</title>
        <authorList>
            <person name="Varela C."/>
            <person name="Bartel C."/>
            <person name="Onetto C."/>
            <person name="Borneman A."/>
        </authorList>
    </citation>
    <scope>NUCLEOTIDE SEQUENCE [LARGE SCALE GENOMIC DNA]</scope>
    <source>
        <strain evidence="14 15">AWRI1613</strain>
    </source>
</reference>
<comment type="catalytic activity">
    <reaction evidence="8">
        <text>L-threonyl-[protein] + ATP = O-phospho-L-threonyl-[protein] + ADP + H(+)</text>
        <dbReference type="Rhea" id="RHEA:46608"/>
        <dbReference type="Rhea" id="RHEA-COMP:11060"/>
        <dbReference type="Rhea" id="RHEA-COMP:11605"/>
        <dbReference type="ChEBI" id="CHEBI:15378"/>
        <dbReference type="ChEBI" id="CHEBI:30013"/>
        <dbReference type="ChEBI" id="CHEBI:30616"/>
        <dbReference type="ChEBI" id="CHEBI:61977"/>
        <dbReference type="ChEBI" id="CHEBI:456216"/>
        <dbReference type="EC" id="2.7.11.1"/>
    </reaction>
</comment>
<dbReference type="InterPro" id="IPR011009">
    <property type="entry name" value="Kinase-like_dom_sf"/>
</dbReference>
<gene>
    <name evidence="14" type="ORF">HII12_000928</name>
</gene>
<feature type="region of interest" description="Disordered" evidence="11">
    <location>
        <begin position="876"/>
        <end position="915"/>
    </location>
</feature>
<evidence type="ECO:0000313" key="14">
    <source>
        <dbReference type="EMBL" id="KAF6015765.1"/>
    </source>
</evidence>
<feature type="region of interest" description="Disordered" evidence="11">
    <location>
        <begin position="557"/>
        <end position="628"/>
    </location>
</feature>
<comment type="similarity">
    <text evidence="1">Belongs to the protein kinase superfamily. CAMK Ser/Thr protein kinase family. NIM1 subfamily.</text>
</comment>
<feature type="region of interest" description="Disordered" evidence="11">
    <location>
        <begin position="246"/>
        <end position="273"/>
    </location>
</feature>
<dbReference type="InterPro" id="IPR017441">
    <property type="entry name" value="Protein_kinase_ATP_BS"/>
</dbReference>
<name>A0A8H6BQ14_DEKBR</name>
<evidence type="ECO:0000256" key="4">
    <source>
        <dbReference type="ARBA" id="ARBA00022679"/>
    </source>
</evidence>
<keyword evidence="6" id="KW-0418">Kinase</keyword>
<keyword evidence="5 10" id="KW-0547">Nucleotide-binding</keyword>
<evidence type="ECO:0000259" key="12">
    <source>
        <dbReference type="PROSITE" id="PS50011"/>
    </source>
</evidence>
<dbReference type="InterPro" id="IPR028375">
    <property type="entry name" value="KA1/Ssp2_C"/>
</dbReference>
<feature type="compositionally biased region" description="Low complexity" evidence="11">
    <location>
        <begin position="1022"/>
        <end position="1039"/>
    </location>
</feature>
<dbReference type="SUPFAM" id="SSF56112">
    <property type="entry name" value="Protein kinase-like (PK-like)"/>
    <property type="match status" value="1"/>
</dbReference>
<dbReference type="PROSITE" id="PS00108">
    <property type="entry name" value="PROTEIN_KINASE_ST"/>
    <property type="match status" value="1"/>
</dbReference>
<evidence type="ECO:0000256" key="1">
    <source>
        <dbReference type="ARBA" id="ARBA00010791"/>
    </source>
</evidence>
<dbReference type="PANTHER" id="PTHR24346:SF82">
    <property type="entry name" value="KP78A-RELATED"/>
    <property type="match status" value="1"/>
</dbReference>
<feature type="compositionally biased region" description="Polar residues" evidence="11">
    <location>
        <begin position="69"/>
        <end position="79"/>
    </location>
</feature>
<feature type="compositionally biased region" description="Basic and acidic residues" evidence="11">
    <location>
        <begin position="1"/>
        <end position="15"/>
    </location>
</feature>
<proteinExistence type="inferred from homology"/>
<dbReference type="Pfam" id="PF00069">
    <property type="entry name" value="Pkinase"/>
    <property type="match status" value="1"/>
</dbReference>
<evidence type="ECO:0000256" key="7">
    <source>
        <dbReference type="ARBA" id="ARBA00022840"/>
    </source>
</evidence>
<dbReference type="GO" id="GO:0030447">
    <property type="term" value="P:filamentous growth"/>
    <property type="evidence" value="ECO:0007669"/>
    <property type="project" value="UniProtKB-ARBA"/>
</dbReference>
<dbReference type="PROSITE" id="PS50011">
    <property type="entry name" value="PROTEIN_KINASE_DOM"/>
    <property type="match status" value="1"/>
</dbReference>
<dbReference type="InterPro" id="IPR000719">
    <property type="entry name" value="Prot_kinase_dom"/>
</dbReference>
<dbReference type="AlphaFoldDB" id="A0A8H6BQ14"/>
<dbReference type="Pfam" id="PF02149">
    <property type="entry name" value="KA1"/>
    <property type="match status" value="1"/>
</dbReference>
<dbReference type="EC" id="2.7.11.1" evidence="2"/>
<dbReference type="GO" id="GO:0005737">
    <property type="term" value="C:cytoplasm"/>
    <property type="evidence" value="ECO:0007669"/>
    <property type="project" value="TreeGrafter"/>
</dbReference>
<keyword evidence="7 10" id="KW-0067">ATP-binding</keyword>
<evidence type="ECO:0000256" key="2">
    <source>
        <dbReference type="ARBA" id="ARBA00012513"/>
    </source>
</evidence>
<evidence type="ECO:0000256" key="6">
    <source>
        <dbReference type="ARBA" id="ARBA00022777"/>
    </source>
</evidence>
<comment type="catalytic activity">
    <reaction evidence="9">
        <text>L-seryl-[protein] + ATP = O-phospho-L-seryl-[protein] + ADP + H(+)</text>
        <dbReference type="Rhea" id="RHEA:17989"/>
        <dbReference type="Rhea" id="RHEA-COMP:9863"/>
        <dbReference type="Rhea" id="RHEA-COMP:11604"/>
        <dbReference type="ChEBI" id="CHEBI:15378"/>
        <dbReference type="ChEBI" id="CHEBI:29999"/>
        <dbReference type="ChEBI" id="CHEBI:30616"/>
        <dbReference type="ChEBI" id="CHEBI:83421"/>
        <dbReference type="ChEBI" id="CHEBI:456216"/>
        <dbReference type="EC" id="2.7.11.1"/>
    </reaction>
</comment>
<dbReference type="PANTHER" id="PTHR24346">
    <property type="entry name" value="MAP/MICROTUBULE AFFINITY-REGULATING KINASE"/>
    <property type="match status" value="1"/>
</dbReference>
<dbReference type="PROSITE" id="PS00107">
    <property type="entry name" value="PROTEIN_KINASE_ATP"/>
    <property type="match status" value="1"/>
</dbReference>
<evidence type="ECO:0000256" key="9">
    <source>
        <dbReference type="ARBA" id="ARBA00048679"/>
    </source>
</evidence>
<evidence type="ECO:0000256" key="3">
    <source>
        <dbReference type="ARBA" id="ARBA00022527"/>
    </source>
</evidence>
<feature type="region of interest" description="Disordered" evidence="11">
    <location>
        <begin position="664"/>
        <end position="774"/>
    </location>
</feature>
<feature type="compositionally biased region" description="Polar residues" evidence="11">
    <location>
        <begin position="671"/>
        <end position="680"/>
    </location>
</feature>